<organism evidence="2 3">
    <name type="scientific">Daphnia magna</name>
    <dbReference type="NCBI Taxonomy" id="35525"/>
    <lineage>
        <taxon>Eukaryota</taxon>
        <taxon>Metazoa</taxon>
        <taxon>Ecdysozoa</taxon>
        <taxon>Arthropoda</taxon>
        <taxon>Crustacea</taxon>
        <taxon>Branchiopoda</taxon>
        <taxon>Diplostraca</taxon>
        <taxon>Cladocera</taxon>
        <taxon>Anomopoda</taxon>
        <taxon>Daphniidae</taxon>
        <taxon>Daphnia</taxon>
    </lineage>
</organism>
<keyword evidence="3" id="KW-1185">Reference proteome</keyword>
<gene>
    <name evidence="2" type="ORF">OUZ56_001177</name>
</gene>
<protein>
    <submittedName>
        <fullName evidence="2">Uncharacterized protein</fullName>
    </submittedName>
</protein>
<reference evidence="2 3" key="1">
    <citation type="journal article" date="2023" name="Nucleic Acids Res.">
        <title>The hologenome of Daphnia magna reveals possible DNA methylation and microbiome-mediated evolution of the host genome.</title>
        <authorList>
            <person name="Chaturvedi A."/>
            <person name="Li X."/>
            <person name="Dhandapani V."/>
            <person name="Marshall H."/>
            <person name="Kissane S."/>
            <person name="Cuenca-Cambronero M."/>
            <person name="Asole G."/>
            <person name="Calvet F."/>
            <person name="Ruiz-Romero M."/>
            <person name="Marangio P."/>
            <person name="Guigo R."/>
            <person name="Rago D."/>
            <person name="Mirbahai L."/>
            <person name="Eastwood N."/>
            <person name="Colbourne J.K."/>
            <person name="Zhou J."/>
            <person name="Mallon E."/>
            <person name="Orsini L."/>
        </authorList>
    </citation>
    <scope>NUCLEOTIDE SEQUENCE [LARGE SCALE GENOMIC DNA]</scope>
    <source>
        <strain evidence="2">LRV0_1</strain>
    </source>
</reference>
<sequence length="86" mass="9022">MASLSVSPVSLILVTAHPTYIKSSCQIGPSRLADETSGTAEPANDGGVVASRDQKKKTIQNVNSSFLDLKLEHAAISDNLVVGQNE</sequence>
<feature type="region of interest" description="Disordered" evidence="1">
    <location>
        <begin position="31"/>
        <end position="52"/>
    </location>
</feature>
<evidence type="ECO:0000313" key="2">
    <source>
        <dbReference type="EMBL" id="KAK4019148.1"/>
    </source>
</evidence>
<evidence type="ECO:0000256" key="1">
    <source>
        <dbReference type="SAM" id="MobiDB-lite"/>
    </source>
</evidence>
<evidence type="ECO:0000313" key="3">
    <source>
        <dbReference type="Proteomes" id="UP001234178"/>
    </source>
</evidence>
<dbReference type="EMBL" id="JAOYFB010000036">
    <property type="protein sequence ID" value="KAK4019148.1"/>
    <property type="molecule type" value="Genomic_DNA"/>
</dbReference>
<accession>A0ABR0A2J7</accession>
<dbReference type="Proteomes" id="UP001234178">
    <property type="component" value="Unassembled WGS sequence"/>
</dbReference>
<name>A0ABR0A2J7_9CRUS</name>
<comment type="caution">
    <text evidence="2">The sequence shown here is derived from an EMBL/GenBank/DDBJ whole genome shotgun (WGS) entry which is preliminary data.</text>
</comment>
<proteinExistence type="predicted"/>